<organism evidence="2 3">
    <name type="scientific">Nocardia callitridis</name>
    <dbReference type="NCBI Taxonomy" id="648753"/>
    <lineage>
        <taxon>Bacteria</taxon>
        <taxon>Bacillati</taxon>
        <taxon>Actinomycetota</taxon>
        <taxon>Actinomycetes</taxon>
        <taxon>Mycobacteriales</taxon>
        <taxon>Nocardiaceae</taxon>
        <taxon>Nocardia</taxon>
    </lineage>
</organism>
<dbReference type="RefSeq" id="WP_345499039.1">
    <property type="nucleotide sequence ID" value="NZ_BAABJM010000007.1"/>
</dbReference>
<evidence type="ECO:0000259" key="1">
    <source>
        <dbReference type="PROSITE" id="PS50943"/>
    </source>
</evidence>
<dbReference type="Proteomes" id="UP001500603">
    <property type="component" value="Unassembled WGS sequence"/>
</dbReference>
<dbReference type="SUPFAM" id="SSF47413">
    <property type="entry name" value="lambda repressor-like DNA-binding domains"/>
    <property type="match status" value="1"/>
</dbReference>
<evidence type="ECO:0000313" key="3">
    <source>
        <dbReference type="Proteomes" id="UP001500603"/>
    </source>
</evidence>
<dbReference type="EMBL" id="BAABJM010000007">
    <property type="protein sequence ID" value="GAA5066524.1"/>
    <property type="molecule type" value="Genomic_DNA"/>
</dbReference>
<protein>
    <recommendedName>
        <fullName evidence="1">HTH cro/C1-type domain-containing protein</fullName>
    </recommendedName>
</protein>
<sequence length="309" mass="32583">MEPGALMRAAREAAGISLRAMAERSYYSKAYLSLIETGRRPVPAGVVAAYERVLGTGVERLTTVARTPARVDAAALSDVATILAATRRIEDAAGALTVLPAVRGMAEMAETFASEAKAERDAAAALASEIMQYRGWLEHAIGADTAARRTVATAVGLAKESREPDRLAHSLGFLGYVTVSAGNYDAVIGLSDAALAVRDAHPVVTAYGRMRRAELLATHREPTAAQRALVRADEATAAADSISPPASMYWWSTGFAAVQRGGVLALLGNTADGITEATYGLTAMPTEHRRTEWLASALRRVDPDMSADG</sequence>
<dbReference type="InterPro" id="IPR010982">
    <property type="entry name" value="Lambda_DNA-bd_dom_sf"/>
</dbReference>
<dbReference type="PROSITE" id="PS50943">
    <property type="entry name" value="HTH_CROC1"/>
    <property type="match status" value="1"/>
</dbReference>
<feature type="domain" description="HTH cro/C1-type" evidence="1">
    <location>
        <begin position="7"/>
        <end position="61"/>
    </location>
</feature>
<name>A0ABP9KXY2_9NOCA</name>
<comment type="caution">
    <text evidence="2">The sequence shown here is derived from an EMBL/GenBank/DDBJ whole genome shotgun (WGS) entry which is preliminary data.</text>
</comment>
<dbReference type="CDD" id="cd00093">
    <property type="entry name" value="HTH_XRE"/>
    <property type="match status" value="1"/>
</dbReference>
<evidence type="ECO:0000313" key="2">
    <source>
        <dbReference type="EMBL" id="GAA5066524.1"/>
    </source>
</evidence>
<dbReference type="Pfam" id="PF13560">
    <property type="entry name" value="HTH_31"/>
    <property type="match status" value="1"/>
</dbReference>
<dbReference type="Gene3D" id="1.10.260.40">
    <property type="entry name" value="lambda repressor-like DNA-binding domains"/>
    <property type="match status" value="1"/>
</dbReference>
<dbReference type="SMART" id="SM00530">
    <property type="entry name" value="HTH_XRE"/>
    <property type="match status" value="1"/>
</dbReference>
<dbReference type="InterPro" id="IPR001387">
    <property type="entry name" value="Cro/C1-type_HTH"/>
</dbReference>
<keyword evidence="3" id="KW-1185">Reference proteome</keyword>
<reference evidence="3" key="1">
    <citation type="journal article" date="2019" name="Int. J. Syst. Evol. Microbiol.">
        <title>The Global Catalogue of Microorganisms (GCM) 10K type strain sequencing project: providing services to taxonomists for standard genome sequencing and annotation.</title>
        <authorList>
            <consortium name="The Broad Institute Genomics Platform"/>
            <consortium name="The Broad Institute Genome Sequencing Center for Infectious Disease"/>
            <person name="Wu L."/>
            <person name="Ma J."/>
        </authorList>
    </citation>
    <scope>NUCLEOTIDE SEQUENCE [LARGE SCALE GENOMIC DNA]</scope>
    <source>
        <strain evidence="3">JCM 18298</strain>
    </source>
</reference>
<gene>
    <name evidence="2" type="ORF">GCM10023318_54800</name>
</gene>
<proteinExistence type="predicted"/>
<accession>A0ABP9KXY2</accession>